<gene>
    <name evidence="1" type="ORF">BpHYR1_046599</name>
</gene>
<proteinExistence type="predicted"/>
<sequence>MFAGEEEFVDQEKRLKIISCVNRHSSCIKVTRKNKIVCLNLFFNSQVLSQVNQVNDLINPYLIPIKYKKRRNKKSEEH</sequence>
<keyword evidence="2" id="KW-1185">Reference proteome</keyword>
<dbReference type="Proteomes" id="UP000276133">
    <property type="component" value="Unassembled WGS sequence"/>
</dbReference>
<evidence type="ECO:0000313" key="1">
    <source>
        <dbReference type="EMBL" id="RNA30176.1"/>
    </source>
</evidence>
<accession>A0A3M7S2X6</accession>
<name>A0A3M7S2X6_BRAPC</name>
<organism evidence="1 2">
    <name type="scientific">Brachionus plicatilis</name>
    <name type="common">Marine rotifer</name>
    <name type="synonym">Brachionus muelleri</name>
    <dbReference type="NCBI Taxonomy" id="10195"/>
    <lineage>
        <taxon>Eukaryota</taxon>
        <taxon>Metazoa</taxon>
        <taxon>Spiralia</taxon>
        <taxon>Gnathifera</taxon>
        <taxon>Rotifera</taxon>
        <taxon>Eurotatoria</taxon>
        <taxon>Monogononta</taxon>
        <taxon>Pseudotrocha</taxon>
        <taxon>Ploima</taxon>
        <taxon>Brachionidae</taxon>
        <taxon>Brachionus</taxon>
    </lineage>
</organism>
<protein>
    <submittedName>
        <fullName evidence="1">Uncharacterized protein</fullName>
    </submittedName>
</protein>
<evidence type="ECO:0000313" key="2">
    <source>
        <dbReference type="Proteomes" id="UP000276133"/>
    </source>
</evidence>
<dbReference type="AlphaFoldDB" id="A0A3M7S2X6"/>
<reference evidence="1 2" key="1">
    <citation type="journal article" date="2018" name="Sci. Rep.">
        <title>Genomic signatures of local adaptation to the degree of environmental predictability in rotifers.</title>
        <authorList>
            <person name="Franch-Gras L."/>
            <person name="Hahn C."/>
            <person name="Garcia-Roger E.M."/>
            <person name="Carmona M.J."/>
            <person name="Serra M."/>
            <person name="Gomez A."/>
        </authorList>
    </citation>
    <scope>NUCLEOTIDE SEQUENCE [LARGE SCALE GENOMIC DNA]</scope>
    <source>
        <strain evidence="1">HYR1</strain>
    </source>
</reference>
<dbReference type="EMBL" id="REGN01002118">
    <property type="protein sequence ID" value="RNA30176.1"/>
    <property type="molecule type" value="Genomic_DNA"/>
</dbReference>
<comment type="caution">
    <text evidence="1">The sequence shown here is derived from an EMBL/GenBank/DDBJ whole genome shotgun (WGS) entry which is preliminary data.</text>
</comment>